<organism evidence="4 5">
    <name type="scientific">Gryllotalpicola koreensis</name>
    <dbReference type="NCBI Taxonomy" id="993086"/>
    <lineage>
        <taxon>Bacteria</taxon>
        <taxon>Bacillati</taxon>
        <taxon>Actinomycetota</taxon>
        <taxon>Actinomycetes</taxon>
        <taxon>Micrococcales</taxon>
        <taxon>Microbacteriaceae</taxon>
        <taxon>Gryllotalpicola</taxon>
    </lineage>
</organism>
<dbReference type="NCBIfam" id="TIGR00426">
    <property type="entry name" value="competence protein ComEA helix-hairpin-helix repeat region"/>
    <property type="match status" value="1"/>
</dbReference>
<keyword evidence="2" id="KW-1133">Transmembrane helix</keyword>
<dbReference type="InterPro" id="IPR004509">
    <property type="entry name" value="Competence_ComEA_HhH"/>
</dbReference>
<dbReference type="InterPro" id="IPR003583">
    <property type="entry name" value="Hlx-hairpin-Hlx_DNA-bd_motif"/>
</dbReference>
<dbReference type="PANTHER" id="PTHR21180:SF32">
    <property type="entry name" value="ENDONUCLEASE_EXONUCLEASE_PHOSPHATASE FAMILY DOMAIN-CONTAINING PROTEIN 1"/>
    <property type="match status" value="1"/>
</dbReference>
<dbReference type="SMART" id="SM00278">
    <property type="entry name" value="HhH1"/>
    <property type="match status" value="2"/>
</dbReference>
<dbReference type="InterPro" id="IPR019554">
    <property type="entry name" value="Soluble_ligand-bd"/>
</dbReference>
<dbReference type="Gene3D" id="1.10.150.320">
    <property type="entry name" value="Photosystem II 12 kDa extrinsic protein"/>
    <property type="match status" value="1"/>
</dbReference>
<name>A0ABP7ZVX9_9MICO</name>
<feature type="compositionally biased region" description="Low complexity" evidence="1">
    <location>
        <begin position="146"/>
        <end position="159"/>
    </location>
</feature>
<dbReference type="Pfam" id="PF12836">
    <property type="entry name" value="HHH_3"/>
    <property type="match status" value="1"/>
</dbReference>
<feature type="domain" description="Helix-hairpin-helix DNA-binding motif class 1" evidence="3">
    <location>
        <begin position="169"/>
        <end position="188"/>
    </location>
</feature>
<dbReference type="EMBL" id="BAABBW010000002">
    <property type="protein sequence ID" value="GAA4171770.1"/>
    <property type="molecule type" value="Genomic_DNA"/>
</dbReference>
<evidence type="ECO:0000259" key="3">
    <source>
        <dbReference type="SMART" id="SM00278"/>
    </source>
</evidence>
<sequence>MSDSEPDPGEVLADSARVGSRWRVGLGAAVVLLVLGVAVAVIAGLVSGGGGAQPIAELTPSPGVGVTPASPVPTAMASVVVHVLGQVKRPGVYELPDGARVIDAIGAAGGFAAGADQGGLNLAQVLTDGEQVAVPKPGQMPVASDPAGSAGGTTPAPGAKVDLNSATPEQLETLPRVGPAMAQRIIDWRTQNGRFASVDDLKNVSGIGDKTFEQLKDLVVVR</sequence>
<feature type="region of interest" description="Disordered" evidence="1">
    <location>
        <begin position="139"/>
        <end position="165"/>
    </location>
</feature>
<feature type="domain" description="Helix-hairpin-helix DNA-binding motif class 1" evidence="3">
    <location>
        <begin position="199"/>
        <end position="218"/>
    </location>
</feature>
<evidence type="ECO:0000313" key="5">
    <source>
        <dbReference type="Proteomes" id="UP001501079"/>
    </source>
</evidence>
<dbReference type="RefSeq" id="WP_344752342.1">
    <property type="nucleotide sequence ID" value="NZ_BAABBW010000002.1"/>
</dbReference>
<proteinExistence type="predicted"/>
<dbReference type="Gene3D" id="3.10.560.10">
    <property type="entry name" value="Outer membrane lipoprotein wza domain like"/>
    <property type="match status" value="1"/>
</dbReference>
<keyword evidence="5" id="KW-1185">Reference proteome</keyword>
<accession>A0ABP7ZVX9</accession>
<comment type="caution">
    <text evidence="4">The sequence shown here is derived from an EMBL/GenBank/DDBJ whole genome shotgun (WGS) entry which is preliminary data.</text>
</comment>
<keyword evidence="2" id="KW-0472">Membrane</keyword>
<evidence type="ECO:0000256" key="2">
    <source>
        <dbReference type="SAM" id="Phobius"/>
    </source>
</evidence>
<evidence type="ECO:0000313" key="4">
    <source>
        <dbReference type="EMBL" id="GAA4171770.1"/>
    </source>
</evidence>
<dbReference type="PANTHER" id="PTHR21180">
    <property type="entry name" value="ENDONUCLEASE/EXONUCLEASE/PHOSPHATASE FAMILY DOMAIN-CONTAINING PROTEIN 1"/>
    <property type="match status" value="1"/>
</dbReference>
<dbReference type="InterPro" id="IPR051675">
    <property type="entry name" value="Endo/Exo/Phosphatase_dom_1"/>
</dbReference>
<protein>
    <recommendedName>
        <fullName evidence="3">Helix-hairpin-helix DNA-binding motif class 1 domain-containing protein</fullName>
    </recommendedName>
</protein>
<dbReference type="SUPFAM" id="SSF47781">
    <property type="entry name" value="RuvA domain 2-like"/>
    <property type="match status" value="1"/>
</dbReference>
<keyword evidence="2" id="KW-0812">Transmembrane</keyword>
<reference evidence="5" key="1">
    <citation type="journal article" date="2019" name="Int. J. Syst. Evol. Microbiol.">
        <title>The Global Catalogue of Microorganisms (GCM) 10K type strain sequencing project: providing services to taxonomists for standard genome sequencing and annotation.</title>
        <authorList>
            <consortium name="The Broad Institute Genomics Platform"/>
            <consortium name="The Broad Institute Genome Sequencing Center for Infectious Disease"/>
            <person name="Wu L."/>
            <person name="Ma J."/>
        </authorList>
    </citation>
    <scope>NUCLEOTIDE SEQUENCE [LARGE SCALE GENOMIC DNA]</scope>
    <source>
        <strain evidence="5">JCM 17591</strain>
    </source>
</reference>
<evidence type="ECO:0000256" key="1">
    <source>
        <dbReference type="SAM" id="MobiDB-lite"/>
    </source>
</evidence>
<dbReference type="Pfam" id="PF10531">
    <property type="entry name" value="SLBB"/>
    <property type="match status" value="1"/>
</dbReference>
<feature type="transmembrane region" description="Helical" evidence="2">
    <location>
        <begin position="24"/>
        <end position="46"/>
    </location>
</feature>
<dbReference type="InterPro" id="IPR010994">
    <property type="entry name" value="RuvA_2-like"/>
</dbReference>
<dbReference type="Proteomes" id="UP001501079">
    <property type="component" value="Unassembled WGS sequence"/>
</dbReference>
<gene>
    <name evidence="4" type="ORF">GCM10022287_11540</name>
</gene>